<gene>
    <name evidence="2" type="ORF">Ciccas_012476</name>
</gene>
<protein>
    <submittedName>
        <fullName evidence="2">Uncharacterized protein</fullName>
    </submittedName>
</protein>
<evidence type="ECO:0000313" key="3">
    <source>
        <dbReference type="Proteomes" id="UP001626550"/>
    </source>
</evidence>
<accession>A0ABD2PN99</accession>
<dbReference type="EMBL" id="JBJKFK010004448">
    <property type="protein sequence ID" value="KAL3308984.1"/>
    <property type="molecule type" value="Genomic_DNA"/>
</dbReference>
<dbReference type="AlphaFoldDB" id="A0ABD2PN99"/>
<keyword evidence="3" id="KW-1185">Reference proteome</keyword>
<proteinExistence type="predicted"/>
<evidence type="ECO:0000313" key="2">
    <source>
        <dbReference type="EMBL" id="KAL3308984.1"/>
    </source>
</evidence>
<dbReference type="Proteomes" id="UP001626550">
    <property type="component" value="Unassembled WGS sequence"/>
</dbReference>
<sequence>MKPANYFASIDLLADLTHLTVQRRLDVLRVVPGQPRRGLFESGRGIYGGSIILSKIYDWFCRLRPWKHEIAHHLRLNARMHKALDLTRRPMSFRYFVRFPYLSDHEFGYWNVASDATFHQGFSRVEFIRSHGKATGATPNINSVQGPRVGSDSKPLDLKRRPAPTYPDYDPRDNTISLARDRQNAHLRTYGIDQ</sequence>
<organism evidence="2 3">
    <name type="scientific">Cichlidogyrus casuarinus</name>
    <dbReference type="NCBI Taxonomy" id="1844966"/>
    <lineage>
        <taxon>Eukaryota</taxon>
        <taxon>Metazoa</taxon>
        <taxon>Spiralia</taxon>
        <taxon>Lophotrochozoa</taxon>
        <taxon>Platyhelminthes</taxon>
        <taxon>Monogenea</taxon>
        <taxon>Monopisthocotylea</taxon>
        <taxon>Dactylogyridea</taxon>
        <taxon>Ancyrocephalidae</taxon>
        <taxon>Cichlidogyrus</taxon>
    </lineage>
</organism>
<evidence type="ECO:0000256" key="1">
    <source>
        <dbReference type="SAM" id="MobiDB-lite"/>
    </source>
</evidence>
<feature type="region of interest" description="Disordered" evidence="1">
    <location>
        <begin position="136"/>
        <end position="174"/>
    </location>
</feature>
<comment type="caution">
    <text evidence="2">The sequence shown here is derived from an EMBL/GenBank/DDBJ whole genome shotgun (WGS) entry which is preliminary data.</text>
</comment>
<reference evidence="2 3" key="1">
    <citation type="submission" date="2024-11" db="EMBL/GenBank/DDBJ databases">
        <title>Adaptive evolution of stress response genes in parasites aligns with host niche diversity.</title>
        <authorList>
            <person name="Hahn C."/>
            <person name="Resl P."/>
        </authorList>
    </citation>
    <scope>NUCLEOTIDE SEQUENCE [LARGE SCALE GENOMIC DNA]</scope>
    <source>
        <strain evidence="2">EGGRZ-B1_66</strain>
        <tissue evidence="2">Body</tissue>
    </source>
</reference>
<name>A0ABD2PN99_9PLAT</name>